<dbReference type="Proteomes" id="UP001488838">
    <property type="component" value="Unassembled WGS sequence"/>
</dbReference>
<comment type="caution">
    <text evidence="13">The sequence shown here is derived from an EMBL/GenBank/DDBJ whole genome shotgun (WGS) entry which is preliminary data.</text>
</comment>
<comment type="similarity">
    <text evidence="2 10">Belongs to the Nudix hydrolase family.</text>
</comment>
<keyword evidence="14" id="KW-1185">Reference proteome</keyword>
<dbReference type="Gene3D" id="3.90.79.10">
    <property type="entry name" value="Nucleoside Triphosphate Pyrophosphohydrolase"/>
    <property type="match status" value="1"/>
</dbReference>
<evidence type="ECO:0000256" key="4">
    <source>
        <dbReference type="ARBA" id="ARBA00022490"/>
    </source>
</evidence>
<evidence type="ECO:0000256" key="3">
    <source>
        <dbReference type="ARBA" id="ARBA00011407"/>
    </source>
</evidence>
<accession>A0AAW0HY58</accession>
<dbReference type="SUPFAM" id="SSF55811">
    <property type="entry name" value="Nudix"/>
    <property type="match status" value="1"/>
</dbReference>
<evidence type="ECO:0000256" key="1">
    <source>
        <dbReference type="ARBA" id="ARBA00004123"/>
    </source>
</evidence>
<reference evidence="13 14" key="1">
    <citation type="journal article" date="2023" name="bioRxiv">
        <title>Conserved and derived expression patterns and positive selection on dental genes reveal complex evolutionary context of ever-growing rodent molars.</title>
        <authorList>
            <person name="Calamari Z.T."/>
            <person name="Song A."/>
            <person name="Cohen E."/>
            <person name="Akter M."/>
            <person name="Roy R.D."/>
            <person name="Hallikas O."/>
            <person name="Christensen M.M."/>
            <person name="Li P."/>
            <person name="Marangoni P."/>
            <person name="Jernvall J."/>
            <person name="Klein O.D."/>
        </authorList>
    </citation>
    <scope>NUCLEOTIDE SEQUENCE [LARGE SCALE GENOMIC DNA]</scope>
    <source>
        <strain evidence="13">V071</strain>
    </source>
</reference>
<evidence type="ECO:0000256" key="11">
    <source>
        <dbReference type="RuleBase" id="RU368106"/>
    </source>
</evidence>
<comment type="subcellular location">
    <subcellularLocation>
        <location evidence="11">Cytoplasm</location>
    </subcellularLocation>
    <subcellularLocation>
        <location evidence="1 11">Nucleus</location>
    </subcellularLocation>
    <subcellularLocation>
        <location evidence="11">Mitochondrion</location>
    </subcellularLocation>
</comment>
<organism evidence="13 14">
    <name type="scientific">Myodes glareolus</name>
    <name type="common">Bank vole</name>
    <name type="synonym">Clethrionomys glareolus</name>
    <dbReference type="NCBI Taxonomy" id="447135"/>
    <lineage>
        <taxon>Eukaryota</taxon>
        <taxon>Metazoa</taxon>
        <taxon>Chordata</taxon>
        <taxon>Craniata</taxon>
        <taxon>Vertebrata</taxon>
        <taxon>Euteleostomi</taxon>
        <taxon>Mammalia</taxon>
        <taxon>Eutheria</taxon>
        <taxon>Euarchontoglires</taxon>
        <taxon>Glires</taxon>
        <taxon>Rodentia</taxon>
        <taxon>Myomorpha</taxon>
        <taxon>Muroidea</taxon>
        <taxon>Cricetidae</taxon>
        <taxon>Arvicolinae</taxon>
        <taxon>Myodes</taxon>
    </lineage>
</organism>
<evidence type="ECO:0000256" key="9">
    <source>
        <dbReference type="ARBA" id="ARBA00068898"/>
    </source>
</evidence>
<dbReference type="CDD" id="cd04670">
    <property type="entry name" value="NUDIX_ASFGF2_Nudt6"/>
    <property type="match status" value="1"/>
</dbReference>
<dbReference type="GO" id="GO:0005634">
    <property type="term" value="C:nucleus"/>
    <property type="evidence" value="ECO:0007669"/>
    <property type="project" value="UniProtKB-SubCell"/>
</dbReference>
<dbReference type="GO" id="GO:0005739">
    <property type="term" value="C:mitochondrion"/>
    <property type="evidence" value="ECO:0007669"/>
    <property type="project" value="UniProtKB-SubCell"/>
</dbReference>
<dbReference type="InterPro" id="IPR000086">
    <property type="entry name" value="NUDIX_hydrolase_dom"/>
</dbReference>
<comment type="function">
    <text evidence="8 11">May contribute to the regulation of cell proliferation.</text>
</comment>
<dbReference type="FunFam" id="3.40.630.30:FF:000062">
    <property type="entry name" value="Nucleoside diphosphate-linked moiety X motif 6"/>
    <property type="match status" value="1"/>
</dbReference>
<protein>
    <recommendedName>
        <fullName evidence="9 11">Nucleoside diphosphate-linked moiety X motif 6</fullName>
        <shortName evidence="11">Nudix motif 6</shortName>
        <ecNumber evidence="11">3.6.1.-</ecNumber>
    </recommendedName>
</protein>
<evidence type="ECO:0000313" key="14">
    <source>
        <dbReference type="Proteomes" id="UP001488838"/>
    </source>
</evidence>
<evidence type="ECO:0000256" key="10">
    <source>
        <dbReference type="RuleBase" id="RU003476"/>
    </source>
</evidence>
<keyword evidence="4 11" id="KW-0963">Cytoplasm</keyword>
<dbReference type="Pfam" id="PF00293">
    <property type="entry name" value="NUDIX"/>
    <property type="match status" value="1"/>
</dbReference>
<dbReference type="InterPro" id="IPR040618">
    <property type="entry name" value="Pre-Nudix"/>
</dbReference>
<proteinExistence type="inferred from homology"/>
<dbReference type="PANTHER" id="PTHR13994">
    <property type="entry name" value="NUDIX HYDROLASE RELATED"/>
    <property type="match status" value="1"/>
</dbReference>
<evidence type="ECO:0000256" key="2">
    <source>
        <dbReference type="ARBA" id="ARBA00005582"/>
    </source>
</evidence>
<dbReference type="EC" id="3.6.1.-" evidence="11"/>
<feature type="domain" description="Nudix hydrolase" evidence="12">
    <location>
        <begin position="152"/>
        <end position="284"/>
    </location>
</feature>
<evidence type="ECO:0000256" key="8">
    <source>
        <dbReference type="ARBA" id="ARBA00057091"/>
    </source>
</evidence>
<dbReference type="GO" id="GO:0035529">
    <property type="term" value="F:NADH pyrophosphatase activity"/>
    <property type="evidence" value="ECO:0007669"/>
    <property type="project" value="TreeGrafter"/>
</dbReference>
<sequence length="328" mass="37084">MQNPSFDPQHWEEETRKASSPYLLEVSSFVHSMMTERLLCADLYLGGMVINTSTVMGEEESHNWAVVMQRDMTAHVPEKIYRLSSSLSVLAAIQRWRSEGRVAAWLHVPILQSHLIAPAASLGFHFHHAESDSSTLTLWLGEGPSRLPGYATHQVGVAGAVFDDSTRKVLVVQDRNKLKNMWKFPGGLSEPGEDIGDTAVREVFEETGVKSEFRSLLSIRQQHRHPGAFGKSDMYLICRLQPCSFTINFCQQECLTCEWMDLENLARTKNTTPITSRVARLLLYGHREGFDKIDLSMEELPAVYTGLFYKLYHRELPESYTATAGTDE</sequence>
<evidence type="ECO:0000256" key="6">
    <source>
        <dbReference type="ARBA" id="ARBA00023128"/>
    </source>
</evidence>
<gene>
    <name evidence="13" type="ORF">U0070_015030</name>
</gene>
<keyword evidence="5 10" id="KW-0378">Hydrolase</keyword>
<evidence type="ECO:0000313" key="13">
    <source>
        <dbReference type="EMBL" id="KAK7806984.1"/>
    </source>
</evidence>
<dbReference type="InterPro" id="IPR015797">
    <property type="entry name" value="NUDIX_hydrolase-like_dom_sf"/>
</dbReference>
<dbReference type="FunFam" id="3.90.79.10:FF:000027">
    <property type="entry name" value="nucleoside diphosphate-linked moiety X motif 6"/>
    <property type="match status" value="1"/>
</dbReference>
<dbReference type="Pfam" id="PF18290">
    <property type="entry name" value="Nudix_hydro"/>
    <property type="match status" value="1"/>
</dbReference>
<evidence type="ECO:0000259" key="12">
    <source>
        <dbReference type="PROSITE" id="PS51462"/>
    </source>
</evidence>
<dbReference type="AlphaFoldDB" id="A0AAW0HY58"/>
<dbReference type="Gene3D" id="4.10.80.100">
    <property type="match status" value="1"/>
</dbReference>
<dbReference type="PRINTS" id="PR01356">
    <property type="entry name" value="GFGPROTEIN"/>
</dbReference>
<dbReference type="PANTHER" id="PTHR13994:SF46">
    <property type="entry name" value="NUCLEOSIDE DIPHOSPHATE-LINKED MOIETY X MOTIF 6"/>
    <property type="match status" value="1"/>
</dbReference>
<dbReference type="InterPro" id="IPR003293">
    <property type="entry name" value="Nudix_hydrolase6-like"/>
</dbReference>
<dbReference type="PROSITE" id="PS00893">
    <property type="entry name" value="NUDIX_BOX"/>
    <property type="match status" value="1"/>
</dbReference>
<dbReference type="FunFam" id="4.10.80.100:FF:000001">
    <property type="entry name" value="Nucleoside diphosphate-linked moiety X motif 6"/>
    <property type="match status" value="1"/>
</dbReference>
<keyword evidence="6 11" id="KW-0496">Mitochondrion</keyword>
<dbReference type="Gene3D" id="3.40.630.30">
    <property type="match status" value="1"/>
</dbReference>
<dbReference type="GO" id="GO:0051287">
    <property type="term" value="F:NAD binding"/>
    <property type="evidence" value="ECO:0007669"/>
    <property type="project" value="TreeGrafter"/>
</dbReference>
<dbReference type="InterPro" id="IPR020084">
    <property type="entry name" value="NUDIX_hydrolase_CS"/>
</dbReference>
<comment type="subunit">
    <text evidence="3 11">Monomer and homodimer.</text>
</comment>
<dbReference type="InterPro" id="IPR020476">
    <property type="entry name" value="Nudix_hydrolase"/>
</dbReference>
<name>A0AAW0HY58_MYOGA</name>
<dbReference type="PRINTS" id="PR00502">
    <property type="entry name" value="NUDIXFAMILY"/>
</dbReference>
<dbReference type="PROSITE" id="PS51462">
    <property type="entry name" value="NUDIX"/>
    <property type="match status" value="1"/>
</dbReference>
<dbReference type="EMBL" id="JBBHLL010000284">
    <property type="protein sequence ID" value="KAK7806984.1"/>
    <property type="molecule type" value="Genomic_DNA"/>
</dbReference>
<keyword evidence="7 11" id="KW-0539">Nucleus</keyword>
<evidence type="ECO:0000256" key="5">
    <source>
        <dbReference type="ARBA" id="ARBA00022801"/>
    </source>
</evidence>
<evidence type="ECO:0000256" key="7">
    <source>
        <dbReference type="ARBA" id="ARBA00023242"/>
    </source>
</evidence>
<dbReference type="GO" id="GO:0047631">
    <property type="term" value="F:ADP-ribose diphosphatase activity"/>
    <property type="evidence" value="ECO:0007669"/>
    <property type="project" value="TreeGrafter"/>
</dbReference>